<organism evidence="2 3">
    <name type="scientific">Pycnoporus cinnabarinus</name>
    <name type="common">Cinnabar-red polypore</name>
    <name type="synonym">Trametes cinnabarina</name>
    <dbReference type="NCBI Taxonomy" id="5643"/>
    <lineage>
        <taxon>Eukaryota</taxon>
        <taxon>Fungi</taxon>
        <taxon>Dikarya</taxon>
        <taxon>Basidiomycota</taxon>
        <taxon>Agaricomycotina</taxon>
        <taxon>Agaricomycetes</taxon>
        <taxon>Polyporales</taxon>
        <taxon>Polyporaceae</taxon>
        <taxon>Trametes</taxon>
    </lineage>
</organism>
<protein>
    <recommendedName>
        <fullName evidence="4">Aminoglycoside phosphotransferase domain-containing protein</fullName>
    </recommendedName>
</protein>
<dbReference type="STRING" id="5643.A0A060S454"/>
<gene>
    <name evidence="2" type="ORF">BN946_scf185000.g94</name>
</gene>
<dbReference type="EMBL" id="CCBP010000028">
    <property type="protein sequence ID" value="CDO68951.1"/>
    <property type="molecule type" value="Genomic_DNA"/>
</dbReference>
<evidence type="ECO:0000256" key="1">
    <source>
        <dbReference type="SAM" id="MobiDB-lite"/>
    </source>
</evidence>
<sequence>MLFTQDAPQSYQRDLEESRLMVERIAGLFCDLTNRCQGLDEDDPEMAPFSLDIHNLALKNIFVSPDDPTKIVAVTDWQFVATRPLWCCARLPLWLSPPMPTRQNSAPLQAIFKAEVARLDGIDSTFLRALDLDDARHTLHDLSTYDAFRDGFLLLPALQNILATLPGHEDFAGLTALLDPTTLPGRVARINLLTRGSNAMYLAMTPPRSPLTLPVKDEDTEKAIPPNNSVLVT</sequence>
<name>A0A060S454_PYCCI</name>
<evidence type="ECO:0000313" key="2">
    <source>
        <dbReference type="EMBL" id="CDO68951.1"/>
    </source>
</evidence>
<keyword evidence="3" id="KW-1185">Reference proteome</keyword>
<dbReference type="Proteomes" id="UP000029665">
    <property type="component" value="Unassembled WGS sequence"/>
</dbReference>
<dbReference type="AlphaFoldDB" id="A0A060S454"/>
<reference evidence="2" key="1">
    <citation type="submission" date="2014-01" db="EMBL/GenBank/DDBJ databases">
        <title>The genome of the white-rot fungus Pycnoporus cinnabarinus: a basidiomycete model with a versatile arsenal for lignocellulosic biomass breakdown.</title>
        <authorList>
            <person name="Levasseur A."/>
            <person name="Lomascolo A."/>
            <person name="Ruiz-Duenas F.J."/>
            <person name="Uzan E."/>
            <person name="Piumi F."/>
            <person name="Kues U."/>
            <person name="Ram A.F.J."/>
            <person name="Murat C."/>
            <person name="Haon M."/>
            <person name="Benoit I."/>
            <person name="Arfi Y."/>
            <person name="Chevret D."/>
            <person name="Drula E."/>
            <person name="Kwon M.J."/>
            <person name="Gouret P."/>
            <person name="Lesage-Meessen L."/>
            <person name="Lombard V."/>
            <person name="Mariette J."/>
            <person name="Noirot C."/>
            <person name="Park J."/>
            <person name="Patyshakuliyeva A."/>
            <person name="Wieneger R.A.B."/>
            <person name="Wosten H.A.B."/>
            <person name="Martin F."/>
            <person name="Coutinho P.M."/>
            <person name="de Vries R."/>
            <person name="Martinez A.T."/>
            <person name="Klopp C."/>
            <person name="Pontarotti P."/>
            <person name="Henrissat B."/>
            <person name="Record E."/>
        </authorList>
    </citation>
    <scope>NUCLEOTIDE SEQUENCE [LARGE SCALE GENOMIC DNA]</scope>
    <source>
        <strain evidence="2">BRFM137</strain>
    </source>
</reference>
<evidence type="ECO:0008006" key="4">
    <source>
        <dbReference type="Google" id="ProtNLM"/>
    </source>
</evidence>
<feature type="region of interest" description="Disordered" evidence="1">
    <location>
        <begin position="214"/>
        <end position="233"/>
    </location>
</feature>
<dbReference type="HOGENOM" id="CLU_1190402_0_0_1"/>
<comment type="caution">
    <text evidence="2">The sequence shown here is derived from an EMBL/GenBank/DDBJ whole genome shotgun (WGS) entry which is preliminary data.</text>
</comment>
<dbReference type="OrthoDB" id="2745101at2759"/>
<dbReference type="OMA" id="NAMYLAM"/>
<accession>A0A060S454</accession>
<evidence type="ECO:0000313" key="3">
    <source>
        <dbReference type="Proteomes" id="UP000029665"/>
    </source>
</evidence>
<proteinExistence type="predicted"/>